<keyword evidence="1" id="KW-0812">Transmembrane</keyword>
<accession>A0A8S1L1U4</accession>
<organism evidence="2 3">
    <name type="scientific">Paramecium sonneborni</name>
    <dbReference type="NCBI Taxonomy" id="65129"/>
    <lineage>
        <taxon>Eukaryota</taxon>
        <taxon>Sar</taxon>
        <taxon>Alveolata</taxon>
        <taxon>Ciliophora</taxon>
        <taxon>Intramacronucleata</taxon>
        <taxon>Oligohymenophorea</taxon>
        <taxon>Peniculida</taxon>
        <taxon>Parameciidae</taxon>
        <taxon>Paramecium</taxon>
    </lineage>
</organism>
<proteinExistence type="predicted"/>
<feature type="transmembrane region" description="Helical" evidence="1">
    <location>
        <begin position="12"/>
        <end position="30"/>
    </location>
</feature>
<sequence length="37" mass="4370">MFKIISVILQKIIVKIILEFFLIVQIIKIMQSDQADH</sequence>
<dbReference type="Proteomes" id="UP000692954">
    <property type="component" value="Unassembled WGS sequence"/>
</dbReference>
<keyword evidence="1" id="KW-0472">Membrane</keyword>
<evidence type="ECO:0000313" key="2">
    <source>
        <dbReference type="EMBL" id="CAD8061900.1"/>
    </source>
</evidence>
<dbReference type="EMBL" id="CAJJDN010000016">
    <property type="protein sequence ID" value="CAD8061900.1"/>
    <property type="molecule type" value="Genomic_DNA"/>
</dbReference>
<keyword evidence="3" id="KW-1185">Reference proteome</keyword>
<dbReference type="AlphaFoldDB" id="A0A8S1L1U4"/>
<name>A0A8S1L1U4_9CILI</name>
<evidence type="ECO:0000256" key="1">
    <source>
        <dbReference type="SAM" id="Phobius"/>
    </source>
</evidence>
<comment type="caution">
    <text evidence="2">The sequence shown here is derived from an EMBL/GenBank/DDBJ whole genome shotgun (WGS) entry which is preliminary data.</text>
</comment>
<keyword evidence="1" id="KW-1133">Transmembrane helix</keyword>
<evidence type="ECO:0000313" key="3">
    <source>
        <dbReference type="Proteomes" id="UP000692954"/>
    </source>
</evidence>
<reference evidence="2" key="1">
    <citation type="submission" date="2021-01" db="EMBL/GenBank/DDBJ databases">
        <authorList>
            <consortium name="Genoscope - CEA"/>
            <person name="William W."/>
        </authorList>
    </citation>
    <scope>NUCLEOTIDE SEQUENCE</scope>
</reference>
<gene>
    <name evidence="2" type="ORF">PSON_ATCC_30995.1.T0160038</name>
</gene>
<protein>
    <submittedName>
        <fullName evidence="2">Uncharacterized protein</fullName>
    </submittedName>
</protein>